<evidence type="ECO:0000256" key="1">
    <source>
        <dbReference type="ARBA" id="ARBA00004571"/>
    </source>
</evidence>
<feature type="domain" description="Polysaccharide export protein N-terminal" evidence="15">
    <location>
        <begin position="42"/>
        <end position="135"/>
    </location>
</feature>
<dbReference type="InterPro" id="IPR054765">
    <property type="entry name" value="SLBB_dom"/>
</dbReference>
<dbReference type="Pfam" id="PF22461">
    <property type="entry name" value="SLBB_2"/>
    <property type="match status" value="1"/>
</dbReference>
<evidence type="ECO:0000256" key="4">
    <source>
        <dbReference type="ARBA" id="ARBA00022452"/>
    </source>
</evidence>
<evidence type="ECO:0000256" key="11">
    <source>
        <dbReference type="ARBA" id="ARBA00023136"/>
    </source>
</evidence>
<dbReference type="Pfam" id="PF02563">
    <property type="entry name" value="Poly_export"/>
    <property type="match status" value="1"/>
</dbReference>
<reference evidence="17 18" key="1">
    <citation type="submission" date="2020-08" db="EMBL/GenBank/DDBJ databases">
        <title>Genomic Encyclopedia of Type Strains, Phase IV (KMG-IV): sequencing the most valuable type-strain genomes for metagenomic binning, comparative biology and taxonomic classification.</title>
        <authorList>
            <person name="Goeker M."/>
        </authorList>
    </citation>
    <scope>NUCLEOTIDE SEQUENCE [LARGE SCALE GENOMIC DNA]</scope>
    <source>
        <strain evidence="17 18">DSM 105137</strain>
    </source>
</reference>
<dbReference type="PANTHER" id="PTHR33619:SF3">
    <property type="entry name" value="POLYSACCHARIDE EXPORT PROTEIN GFCE-RELATED"/>
    <property type="match status" value="1"/>
</dbReference>
<accession>A0A840EEX1</accession>
<evidence type="ECO:0000256" key="3">
    <source>
        <dbReference type="ARBA" id="ARBA00022448"/>
    </source>
</evidence>
<keyword evidence="13" id="KW-0998">Cell outer membrane</keyword>
<keyword evidence="8" id="KW-0625">Polysaccharide transport</keyword>
<dbReference type="GO" id="GO:0015159">
    <property type="term" value="F:polysaccharide transmembrane transporter activity"/>
    <property type="evidence" value="ECO:0007669"/>
    <property type="project" value="InterPro"/>
</dbReference>
<keyword evidence="9" id="KW-0406">Ion transport</keyword>
<dbReference type="RefSeq" id="WP_183496725.1">
    <property type="nucleotide sequence ID" value="NZ_JACIFF010000008.1"/>
</dbReference>
<evidence type="ECO:0000256" key="8">
    <source>
        <dbReference type="ARBA" id="ARBA00023047"/>
    </source>
</evidence>
<dbReference type="Gene3D" id="3.10.560.10">
    <property type="entry name" value="Outer membrane lipoprotein wza domain like"/>
    <property type="match status" value="1"/>
</dbReference>
<protein>
    <submittedName>
        <fullName evidence="17">Polysaccharide export outer membrane protein</fullName>
    </submittedName>
</protein>
<sequence>MKIFLLLMLGPLCLLTSCVPHRELVNYQRGITESSQHIDKLPEIRIQANDVISIEVFGPDEKIVAPFINKTTTASNIIDVDAIQLGGYLVSDRGEIAFPQVGNVAVEGKSVIEIREMMSGLLEQYMKDPVVNVRLLSFRVTVSGEVSRESSFNVFNDRISIPEAIARAGGLTDYANRRNILLVRETGEDREYVRLDLTSGDVFSSEYFYLKQNDLLYVEPIRAKSGAILDQTSKTVPIITAAATIMAVIINLTQRNN</sequence>
<dbReference type="PANTHER" id="PTHR33619">
    <property type="entry name" value="POLYSACCHARIDE EXPORT PROTEIN GFCE-RELATED"/>
    <property type="match status" value="1"/>
</dbReference>
<keyword evidence="12" id="KW-0564">Palmitate</keyword>
<keyword evidence="5" id="KW-0762">Sugar transport</keyword>
<dbReference type="Proteomes" id="UP000576209">
    <property type="component" value="Unassembled WGS sequence"/>
</dbReference>
<dbReference type="GO" id="GO:0009279">
    <property type="term" value="C:cell outer membrane"/>
    <property type="evidence" value="ECO:0007669"/>
    <property type="project" value="UniProtKB-SubCell"/>
</dbReference>
<evidence type="ECO:0000256" key="5">
    <source>
        <dbReference type="ARBA" id="ARBA00022597"/>
    </source>
</evidence>
<proteinExistence type="inferred from homology"/>
<keyword evidence="14" id="KW-0449">Lipoprotein</keyword>
<name>A0A840EEX1_9BACT</name>
<keyword evidence="10" id="KW-0626">Porin</keyword>
<dbReference type="GO" id="GO:0006811">
    <property type="term" value="P:monoatomic ion transport"/>
    <property type="evidence" value="ECO:0007669"/>
    <property type="project" value="UniProtKB-KW"/>
</dbReference>
<evidence type="ECO:0000256" key="7">
    <source>
        <dbReference type="ARBA" id="ARBA00022729"/>
    </source>
</evidence>
<keyword evidence="18" id="KW-1185">Reference proteome</keyword>
<organism evidence="17 18">
    <name type="scientific">Neolewinella aquimaris</name>
    <dbReference type="NCBI Taxonomy" id="1835722"/>
    <lineage>
        <taxon>Bacteria</taxon>
        <taxon>Pseudomonadati</taxon>
        <taxon>Bacteroidota</taxon>
        <taxon>Saprospiria</taxon>
        <taxon>Saprospirales</taxon>
        <taxon>Lewinellaceae</taxon>
        <taxon>Neolewinella</taxon>
    </lineage>
</organism>
<evidence type="ECO:0000256" key="10">
    <source>
        <dbReference type="ARBA" id="ARBA00023114"/>
    </source>
</evidence>
<evidence type="ECO:0000256" key="12">
    <source>
        <dbReference type="ARBA" id="ARBA00023139"/>
    </source>
</evidence>
<evidence type="ECO:0000256" key="13">
    <source>
        <dbReference type="ARBA" id="ARBA00023237"/>
    </source>
</evidence>
<dbReference type="EMBL" id="JACIFF010000008">
    <property type="protein sequence ID" value="MBB4080488.1"/>
    <property type="molecule type" value="Genomic_DNA"/>
</dbReference>
<dbReference type="PROSITE" id="PS51257">
    <property type="entry name" value="PROKAR_LIPOPROTEIN"/>
    <property type="match status" value="1"/>
</dbReference>
<dbReference type="AlphaFoldDB" id="A0A840EEX1"/>
<evidence type="ECO:0000256" key="6">
    <source>
        <dbReference type="ARBA" id="ARBA00022692"/>
    </source>
</evidence>
<evidence type="ECO:0000256" key="9">
    <source>
        <dbReference type="ARBA" id="ARBA00023065"/>
    </source>
</evidence>
<evidence type="ECO:0000259" key="16">
    <source>
        <dbReference type="Pfam" id="PF22461"/>
    </source>
</evidence>
<feature type="domain" description="SLBB" evidence="16">
    <location>
        <begin position="139"/>
        <end position="218"/>
    </location>
</feature>
<evidence type="ECO:0000313" key="17">
    <source>
        <dbReference type="EMBL" id="MBB4080488.1"/>
    </source>
</evidence>
<dbReference type="InterPro" id="IPR003715">
    <property type="entry name" value="Poly_export_N"/>
</dbReference>
<keyword evidence="4" id="KW-1134">Transmembrane beta strand</keyword>
<dbReference type="GO" id="GO:0046930">
    <property type="term" value="C:pore complex"/>
    <property type="evidence" value="ECO:0007669"/>
    <property type="project" value="UniProtKB-KW"/>
</dbReference>
<comment type="caution">
    <text evidence="17">The sequence shown here is derived from an EMBL/GenBank/DDBJ whole genome shotgun (WGS) entry which is preliminary data.</text>
</comment>
<evidence type="ECO:0000313" key="18">
    <source>
        <dbReference type="Proteomes" id="UP000576209"/>
    </source>
</evidence>
<comment type="similarity">
    <text evidence="2">Belongs to the BexD/CtrA/VexA family.</text>
</comment>
<dbReference type="GO" id="GO:0015288">
    <property type="term" value="F:porin activity"/>
    <property type="evidence" value="ECO:0007669"/>
    <property type="project" value="UniProtKB-KW"/>
</dbReference>
<evidence type="ECO:0000256" key="2">
    <source>
        <dbReference type="ARBA" id="ARBA00009450"/>
    </source>
</evidence>
<keyword evidence="6" id="KW-0812">Transmembrane</keyword>
<gene>
    <name evidence="17" type="ORF">GGR28_003122</name>
</gene>
<dbReference type="InterPro" id="IPR049712">
    <property type="entry name" value="Poly_export"/>
</dbReference>
<evidence type="ECO:0000256" key="14">
    <source>
        <dbReference type="ARBA" id="ARBA00023288"/>
    </source>
</evidence>
<evidence type="ECO:0000259" key="15">
    <source>
        <dbReference type="Pfam" id="PF02563"/>
    </source>
</evidence>
<comment type="subcellular location">
    <subcellularLocation>
        <location evidence="1">Cell outer membrane</location>
        <topology evidence="1">Multi-pass membrane protein</topology>
    </subcellularLocation>
</comment>
<keyword evidence="11" id="KW-0472">Membrane</keyword>
<keyword evidence="3" id="KW-0813">Transport</keyword>
<keyword evidence="7" id="KW-0732">Signal</keyword>